<dbReference type="Gene3D" id="3.10.450.50">
    <property type="match status" value="1"/>
</dbReference>
<dbReference type="InterPro" id="IPR032710">
    <property type="entry name" value="NTF2-like_dom_sf"/>
</dbReference>
<name>A0A967AI54_9FLAO</name>
<accession>A0A967AI54</accession>
<dbReference type="EMBL" id="JAANAS010000042">
    <property type="protein sequence ID" value="NGZ89790.1"/>
    <property type="molecule type" value="Genomic_DNA"/>
</dbReference>
<evidence type="ECO:0008006" key="3">
    <source>
        <dbReference type="Google" id="ProtNLM"/>
    </source>
</evidence>
<sequence length="126" mass="14323">MTTKNKQLIIDFLSSDFYNNPQILGRYLKPSATIEWNGTTGIRHLTGKEFSELIVEMGKSFHGLDFNLNQCIAEGNKVAISFSYDVETLEAEDVLPLGEFSCFWEIEDNLIVGGEIMSHRSNREEK</sequence>
<reference evidence="1" key="1">
    <citation type="submission" date="2020-03" db="EMBL/GenBank/DDBJ databases">
        <title>Psychroflexus Maritimus sp. nov., isolate from marine sediment.</title>
        <authorList>
            <person name="Zhong Y.-L."/>
        </authorList>
    </citation>
    <scope>NUCLEOTIDE SEQUENCE</scope>
    <source>
        <strain evidence="1">C1</strain>
    </source>
</reference>
<evidence type="ECO:0000313" key="2">
    <source>
        <dbReference type="Proteomes" id="UP000643701"/>
    </source>
</evidence>
<keyword evidence="2" id="KW-1185">Reference proteome</keyword>
<dbReference type="Proteomes" id="UP000643701">
    <property type="component" value="Unassembled WGS sequence"/>
</dbReference>
<protein>
    <recommendedName>
        <fullName evidence="3">SnoaL-like domain-containing protein</fullName>
    </recommendedName>
</protein>
<comment type="caution">
    <text evidence="1">The sequence shown here is derived from an EMBL/GenBank/DDBJ whole genome shotgun (WGS) entry which is preliminary data.</text>
</comment>
<dbReference type="SUPFAM" id="SSF54427">
    <property type="entry name" value="NTF2-like"/>
    <property type="match status" value="1"/>
</dbReference>
<evidence type="ECO:0000313" key="1">
    <source>
        <dbReference type="EMBL" id="NGZ89790.1"/>
    </source>
</evidence>
<dbReference type="AlphaFoldDB" id="A0A967AI54"/>
<organism evidence="1 2">
    <name type="scientific">Psychroflexus maritimus</name>
    <dbReference type="NCBI Taxonomy" id="2714865"/>
    <lineage>
        <taxon>Bacteria</taxon>
        <taxon>Pseudomonadati</taxon>
        <taxon>Bacteroidota</taxon>
        <taxon>Flavobacteriia</taxon>
        <taxon>Flavobacteriales</taxon>
        <taxon>Flavobacteriaceae</taxon>
        <taxon>Psychroflexus</taxon>
    </lineage>
</organism>
<dbReference type="RefSeq" id="WP_166400052.1">
    <property type="nucleotide sequence ID" value="NZ_JAANAS010000042.1"/>
</dbReference>
<gene>
    <name evidence="1" type="ORF">G7034_05935</name>
</gene>
<proteinExistence type="predicted"/>